<accession>A0A4Y6PTU3</accession>
<dbReference type="InterPro" id="IPR052326">
    <property type="entry name" value="Diff-Dev_Assoc_Protein"/>
</dbReference>
<dbReference type="PROSITE" id="PS51257">
    <property type="entry name" value="PROKAR_LIPOPROTEIN"/>
    <property type="match status" value="1"/>
</dbReference>
<keyword evidence="2" id="KW-0732">Signal</keyword>
<evidence type="ECO:0000313" key="4">
    <source>
        <dbReference type="Proteomes" id="UP000315995"/>
    </source>
</evidence>
<feature type="region of interest" description="Disordered" evidence="1">
    <location>
        <begin position="22"/>
        <end position="70"/>
    </location>
</feature>
<gene>
    <name evidence="3" type="ORF">FIV42_13660</name>
</gene>
<protein>
    <recommendedName>
        <fullName evidence="5">Disintegrin domain-containing protein</fullName>
    </recommendedName>
</protein>
<evidence type="ECO:0008006" key="5">
    <source>
        <dbReference type="Google" id="ProtNLM"/>
    </source>
</evidence>
<organism evidence="3 4">
    <name type="scientific">Persicimonas caeni</name>
    <dbReference type="NCBI Taxonomy" id="2292766"/>
    <lineage>
        <taxon>Bacteria</taxon>
        <taxon>Deltaproteobacteria</taxon>
        <taxon>Bradymonadales</taxon>
        <taxon>Bradymonadaceae</taxon>
        <taxon>Persicimonas</taxon>
    </lineage>
</organism>
<evidence type="ECO:0000256" key="2">
    <source>
        <dbReference type="SAM" id="SignalP"/>
    </source>
</evidence>
<name>A0A4Y6PTU3_PERCE</name>
<dbReference type="EMBL" id="CP041186">
    <property type="protein sequence ID" value="QDG51756.1"/>
    <property type="molecule type" value="Genomic_DNA"/>
</dbReference>
<dbReference type="OrthoDB" id="5526229at2"/>
<sequence length="711" mass="71597">MRKWTTLVIFVLVALVAACGTDDPGQSRSNGQGVDVGTDTTGGDDAGTDTSDTAQDTGDDGGTNPDECGSDADCTDPQICVADRSGNTVEFTCQDPSGSGQVGDSCSADSDCASNLCVDGTCSAPCETTSDCSDDGSIICDSTDVQTDGGATETVNICVPKPASQCSSDADCTSPERCIAIKGATEVTFECGTPNSGGGDVGDTCSTDADCAQNLCQDGTCSAPCAANGDCAAGDDFSCEISPVDLGNGSTDNASVCTPPRTCSSKRDCPTGQVCYVDRATGEAQCANGNSGGGGLGEICTDDGGCESNLCNEGRFRDVCTVPCENDSDCPTPGYECGTTSLDDGSGGTNDVSVCVAKDPTACTSNDDCASGLTCAIVPDASGNALESVCIPNAGGNATGVPCTSDSECGSLVCLNDHCSAPCDTSNQCGNGQLCQSANVAKSGLVGTFEVCETLPDDRCDQDGICSDGVRMCNDIRAGTSDPQAREAYCGMPDANASGALGDTCEQTSDCRSRICLNGNSDECSVICAADSQCAQGQACTTFNVGTSQLGFCNTACADNSDCGGLDFTDSNGNTVEHVCTTNENTREDAVDQICVRRNIVDPNDSNVGLLGDTCSSGSDCQSGLCLTNTIYDGTPCSSASDCQSGQVCQVEPQSGQRQCGDQASYCTRVCDDGGDCSGGVSGNALTACDSNIRVTLSTGTVDTISACSPN</sequence>
<feature type="signal peptide" evidence="2">
    <location>
        <begin position="1"/>
        <end position="20"/>
    </location>
</feature>
<dbReference type="AlphaFoldDB" id="A0A4Y6PTU3"/>
<evidence type="ECO:0000256" key="1">
    <source>
        <dbReference type="SAM" id="MobiDB-lite"/>
    </source>
</evidence>
<proteinExistence type="predicted"/>
<dbReference type="RefSeq" id="WP_141198236.1">
    <property type="nucleotide sequence ID" value="NZ_CP041186.1"/>
</dbReference>
<dbReference type="PANTHER" id="PTHR33459:SF7">
    <property type="entry name" value="DD-GDCA PROTEIN"/>
    <property type="match status" value="1"/>
</dbReference>
<reference evidence="3 4" key="1">
    <citation type="submission" date="2019-06" db="EMBL/GenBank/DDBJ databases">
        <title>Persicimonas caeni gen. nov., sp. nov., a predatory bacterium isolated from solar saltern.</title>
        <authorList>
            <person name="Wang S."/>
        </authorList>
    </citation>
    <scope>NUCLEOTIDE SEQUENCE [LARGE SCALE GENOMIC DNA]</scope>
    <source>
        <strain evidence="3 4">YN101</strain>
    </source>
</reference>
<evidence type="ECO:0000313" key="3">
    <source>
        <dbReference type="EMBL" id="QDG51756.1"/>
    </source>
</evidence>
<dbReference type="PANTHER" id="PTHR33459">
    <property type="entry name" value="DD-GDCA PROTEIN"/>
    <property type="match status" value="1"/>
</dbReference>
<feature type="compositionally biased region" description="Low complexity" evidence="1">
    <location>
        <begin position="31"/>
        <end position="56"/>
    </location>
</feature>
<dbReference type="Proteomes" id="UP000315995">
    <property type="component" value="Chromosome"/>
</dbReference>
<keyword evidence="4" id="KW-1185">Reference proteome</keyword>
<accession>A0A5B8Y706</accession>
<feature type="chain" id="PRO_5030106425" description="Disintegrin domain-containing protein" evidence="2">
    <location>
        <begin position="21"/>
        <end position="711"/>
    </location>
</feature>